<dbReference type="OrthoDB" id="1001765at2759"/>
<accession>A0A2H3J3E7</accession>
<dbReference type="Pfam" id="PF13668">
    <property type="entry name" value="Ferritin_2"/>
    <property type="match status" value="1"/>
</dbReference>
<reference evidence="1 2" key="1">
    <citation type="journal article" date="2012" name="Science">
        <title>The Paleozoic origin of enzymatic lignin decomposition reconstructed from 31 fungal genomes.</title>
        <authorList>
            <person name="Floudas D."/>
            <person name="Binder M."/>
            <person name="Riley R."/>
            <person name="Barry K."/>
            <person name="Blanchette R.A."/>
            <person name="Henrissat B."/>
            <person name="Martinez A.T."/>
            <person name="Otillar R."/>
            <person name="Spatafora J.W."/>
            <person name="Yadav J.S."/>
            <person name="Aerts A."/>
            <person name="Benoit I."/>
            <person name="Boyd A."/>
            <person name="Carlson A."/>
            <person name="Copeland A."/>
            <person name="Coutinho P.M."/>
            <person name="de Vries R.P."/>
            <person name="Ferreira P."/>
            <person name="Findley K."/>
            <person name="Foster B."/>
            <person name="Gaskell J."/>
            <person name="Glotzer D."/>
            <person name="Gorecki P."/>
            <person name="Heitman J."/>
            <person name="Hesse C."/>
            <person name="Hori C."/>
            <person name="Igarashi K."/>
            <person name="Jurgens J.A."/>
            <person name="Kallen N."/>
            <person name="Kersten P."/>
            <person name="Kohler A."/>
            <person name="Kuees U."/>
            <person name="Kumar T.K.A."/>
            <person name="Kuo A."/>
            <person name="LaButti K."/>
            <person name="Larrondo L.F."/>
            <person name="Lindquist E."/>
            <person name="Ling A."/>
            <person name="Lombard V."/>
            <person name="Lucas S."/>
            <person name="Lundell T."/>
            <person name="Martin R."/>
            <person name="McLaughlin D.J."/>
            <person name="Morgenstern I."/>
            <person name="Morin E."/>
            <person name="Murat C."/>
            <person name="Nagy L.G."/>
            <person name="Nolan M."/>
            <person name="Ohm R.A."/>
            <person name="Patyshakuliyeva A."/>
            <person name="Rokas A."/>
            <person name="Ruiz-Duenas F.J."/>
            <person name="Sabat G."/>
            <person name="Salamov A."/>
            <person name="Samejima M."/>
            <person name="Schmutz J."/>
            <person name="Slot J.C."/>
            <person name="St John F."/>
            <person name="Stenlid J."/>
            <person name="Sun H."/>
            <person name="Sun S."/>
            <person name="Syed K."/>
            <person name="Tsang A."/>
            <person name="Wiebenga A."/>
            <person name="Young D."/>
            <person name="Pisabarro A."/>
            <person name="Eastwood D.C."/>
            <person name="Martin F."/>
            <person name="Cullen D."/>
            <person name="Grigoriev I.V."/>
            <person name="Hibbett D.S."/>
        </authorList>
    </citation>
    <scope>NUCLEOTIDE SEQUENCE [LARGE SCALE GENOMIC DNA]</scope>
    <source>
        <strain evidence="1 2">MD-104</strain>
    </source>
</reference>
<gene>
    <name evidence="1" type="ORF">WOLCODRAFT_167102</name>
</gene>
<organism evidence="1 2">
    <name type="scientific">Wolfiporia cocos (strain MD-104)</name>
    <name type="common">Brown rot fungus</name>
    <dbReference type="NCBI Taxonomy" id="742152"/>
    <lineage>
        <taxon>Eukaryota</taxon>
        <taxon>Fungi</taxon>
        <taxon>Dikarya</taxon>
        <taxon>Basidiomycota</taxon>
        <taxon>Agaricomycotina</taxon>
        <taxon>Agaricomycetes</taxon>
        <taxon>Polyporales</taxon>
        <taxon>Phaeolaceae</taxon>
        <taxon>Wolfiporia</taxon>
    </lineage>
</organism>
<sequence>MQYALNLEYIEHTFYVEGLEKYNAQAFADAGYEAWVWGRFRQIRGHEATHVKFLQSQLGSAAPQPCTYSYPYTDIHSWVALSHTLEQVGASAYLGAARFVDSKDVLSASLAISHIEARQAGWVSAAVEKQQPWDGNFETALYFSGVWSLAVGFIVECPSTNPPLPVQSFPALTVSNSSPLMGSNITLSYNKTGIDTTTPTYMAWYHDMNVTYTTIDENGVTTVPYNLRGTVYAGAVKNETITTSDATMLSGLAIFNFPYNSYAVVGA</sequence>
<name>A0A2H3J3E7_WOLCO</name>
<protein>
    <recommendedName>
        <fullName evidence="3">Ferritin-like domain-containing protein</fullName>
    </recommendedName>
</protein>
<dbReference type="STRING" id="742152.A0A2H3J3E7"/>
<dbReference type="Proteomes" id="UP000218811">
    <property type="component" value="Unassembled WGS sequence"/>
</dbReference>
<evidence type="ECO:0008006" key="3">
    <source>
        <dbReference type="Google" id="ProtNLM"/>
    </source>
</evidence>
<evidence type="ECO:0000313" key="1">
    <source>
        <dbReference type="EMBL" id="PCH36762.1"/>
    </source>
</evidence>
<dbReference type="PANTHER" id="PTHR38705">
    <property type="entry name" value="PROTEIN RDS1"/>
    <property type="match status" value="1"/>
</dbReference>
<dbReference type="OMA" id="MAWYHDM"/>
<dbReference type="AlphaFoldDB" id="A0A2H3J3E7"/>
<keyword evidence="2" id="KW-1185">Reference proteome</keyword>
<dbReference type="EMBL" id="KB467898">
    <property type="protein sequence ID" value="PCH36762.1"/>
    <property type="molecule type" value="Genomic_DNA"/>
</dbReference>
<dbReference type="InterPro" id="IPR039254">
    <property type="entry name" value="Rds1"/>
</dbReference>
<evidence type="ECO:0000313" key="2">
    <source>
        <dbReference type="Proteomes" id="UP000218811"/>
    </source>
</evidence>
<proteinExistence type="predicted"/>
<dbReference type="PANTHER" id="PTHR38705:SF1">
    <property type="entry name" value="PROTEIN RDS1"/>
    <property type="match status" value="1"/>
</dbReference>